<evidence type="ECO:0000313" key="2">
    <source>
        <dbReference type="EMBL" id="AKQ46179.1"/>
    </source>
</evidence>
<feature type="chain" id="PRO_5005212042" description="Alkaline phosphatase family protein" evidence="1">
    <location>
        <begin position="19"/>
        <end position="440"/>
    </location>
</feature>
<dbReference type="PANTHER" id="PTHR10151">
    <property type="entry name" value="ECTONUCLEOTIDE PYROPHOSPHATASE/PHOSPHODIESTERASE"/>
    <property type="match status" value="1"/>
</dbReference>
<dbReference type="Gene3D" id="3.40.720.10">
    <property type="entry name" value="Alkaline Phosphatase, subunit A"/>
    <property type="match status" value="1"/>
</dbReference>
<gene>
    <name evidence="2" type="ORF">TH63_11955</name>
</gene>
<evidence type="ECO:0000313" key="3">
    <source>
        <dbReference type="Proteomes" id="UP000036458"/>
    </source>
</evidence>
<dbReference type="OrthoDB" id="9779418at2"/>
<keyword evidence="1" id="KW-0732">Signal</keyword>
<feature type="signal peptide" evidence="1">
    <location>
        <begin position="1"/>
        <end position="18"/>
    </location>
</feature>
<dbReference type="EMBL" id="CP010777">
    <property type="protein sequence ID" value="AKQ46179.1"/>
    <property type="molecule type" value="Genomic_DNA"/>
</dbReference>
<dbReference type="CDD" id="cd16018">
    <property type="entry name" value="Enpp"/>
    <property type="match status" value="1"/>
</dbReference>
<organism evidence="2 3">
    <name type="scientific">Rufibacter radiotolerans</name>
    <dbReference type="NCBI Taxonomy" id="1379910"/>
    <lineage>
        <taxon>Bacteria</taxon>
        <taxon>Pseudomonadati</taxon>
        <taxon>Bacteroidota</taxon>
        <taxon>Cytophagia</taxon>
        <taxon>Cytophagales</taxon>
        <taxon>Hymenobacteraceae</taxon>
        <taxon>Rufibacter</taxon>
    </lineage>
</organism>
<reference evidence="2 3" key="1">
    <citation type="submission" date="2015-01" db="EMBL/GenBank/DDBJ databases">
        <title>Rufibacter sp./DG31D/ whole genome sequencing.</title>
        <authorList>
            <person name="Kim M.K."/>
            <person name="Srinivasan S."/>
            <person name="Lee J.-J."/>
        </authorList>
    </citation>
    <scope>NUCLEOTIDE SEQUENCE [LARGE SCALE GENOMIC DNA]</scope>
    <source>
        <strain evidence="2 3">DG31D</strain>
    </source>
</reference>
<dbReference type="AlphaFoldDB" id="A0A0H4VR14"/>
<dbReference type="SUPFAM" id="SSF53649">
    <property type="entry name" value="Alkaline phosphatase-like"/>
    <property type="match status" value="1"/>
</dbReference>
<dbReference type="Pfam" id="PF01663">
    <property type="entry name" value="Phosphodiest"/>
    <property type="match status" value="1"/>
</dbReference>
<dbReference type="PANTHER" id="PTHR10151:SF120">
    <property type="entry name" value="BIS(5'-ADENOSYL)-TRIPHOSPHATASE"/>
    <property type="match status" value="1"/>
</dbReference>
<dbReference type="InterPro" id="IPR017850">
    <property type="entry name" value="Alkaline_phosphatase_core_sf"/>
</dbReference>
<proteinExistence type="predicted"/>
<evidence type="ECO:0000256" key="1">
    <source>
        <dbReference type="SAM" id="SignalP"/>
    </source>
</evidence>
<sequence>MKRIFLSISLLLATGAVAFGQQAKHVILISIDGLRPEFYTDKAWPAPNLQQLMAGGVYAEGVNSVFPSVTYPSHTTLVTGAKPARHGIYYNSPIEATKGEWYWDESAIKTPTLWDAVKKAGLTSGSVMWPVTVGAPIDYNFPVRRADNDEKTDQLSVTRPLVTPANLLDEIEQATKVKFEAASFNGDDLDRTIGRMASHIITNHKPNLMAIHFLAMDHAGHEYGRDDAHIKQSLVLIDSLIGNVLQTVEKAGLKDKTAIIITGDHGMVTRTTSLAPNVWLTQNGLLGKEDWKAKFHPAGGSAFLYLKDKNDKATLKKVKKLLANLPADQKKLFRVVERKELDAVGANPEPVLALAFAKGTVFHGAVEGEVVKPVNNGGAHGYFPDFAEIRTGFIATGAGINRGVRIREMGIQDVAPVIAQLLGLDFKTPDGKLYPQILKK</sequence>
<dbReference type="InterPro" id="IPR002591">
    <property type="entry name" value="Phosphodiest/P_Trfase"/>
</dbReference>
<dbReference type="RefSeq" id="WP_048921130.1">
    <property type="nucleotide sequence ID" value="NZ_CP010777.1"/>
</dbReference>
<accession>A0A0H4VR14</accession>
<keyword evidence="3" id="KW-1185">Reference proteome</keyword>
<evidence type="ECO:0008006" key="4">
    <source>
        <dbReference type="Google" id="ProtNLM"/>
    </source>
</evidence>
<name>A0A0H4VR14_9BACT</name>
<protein>
    <recommendedName>
        <fullName evidence="4">Alkaline phosphatase family protein</fullName>
    </recommendedName>
</protein>
<dbReference type="KEGG" id="ruf:TH63_11955"/>
<dbReference type="GO" id="GO:0016787">
    <property type="term" value="F:hydrolase activity"/>
    <property type="evidence" value="ECO:0007669"/>
    <property type="project" value="UniProtKB-ARBA"/>
</dbReference>
<dbReference type="PATRIC" id="fig|1379910.4.peg.2592"/>
<dbReference type="Proteomes" id="UP000036458">
    <property type="component" value="Chromosome"/>
</dbReference>
<dbReference type="STRING" id="1379910.TH63_11955"/>